<feature type="zinc finger region" description="C3H1-type" evidence="4">
    <location>
        <begin position="85"/>
        <end position="113"/>
    </location>
</feature>
<gene>
    <name evidence="7" type="ORF">ACAT0790_LOCUS51053</name>
</gene>
<protein>
    <recommendedName>
        <fullName evidence="6">C3H1-type domain-containing protein</fullName>
    </recommendedName>
</protein>
<evidence type="ECO:0000313" key="7">
    <source>
        <dbReference type="EMBL" id="CAD9174284.1"/>
    </source>
</evidence>
<dbReference type="SUPFAM" id="SSF90229">
    <property type="entry name" value="CCCH zinc finger"/>
    <property type="match status" value="1"/>
</dbReference>
<feature type="compositionally biased region" description="Basic residues" evidence="5">
    <location>
        <begin position="148"/>
        <end position="160"/>
    </location>
</feature>
<accession>A0A7S1WL07</accession>
<name>A0A7S1WL07_ALECA</name>
<feature type="compositionally biased region" description="Low complexity" evidence="5">
    <location>
        <begin position="134"/>
        <end position="147"/>
    </location>
</feature>
<evidence type="ECO:0000256" key="5">
    <source>
        <dbReference type="SAM" id="MobiDB-lite"/>
    </source>
</evidence>
<feature type="domain" description="C3H1-type" evidence="6">
    <location>
        <begin position="85"/>
        <end position="113"/>
    </location>
</feature>
<feature type="compositionally biased region" description="Basic residues" evidence="5">
    <location>
        <begin position="191"/>
        <end position="202"/>
    </location>
</feature>
<feature type="region of interest" description="Disordered" evidence="5">
    <location>
        <begin position="126"/>
        <end position="202"/>
    </location>
</feature>
<dbReference type="SMART" id="SM00356">
    <property type="entry name" value="ZnF_C3H1"/>
    <property type="match status" value="1"/>
</dbReference>
<keyword evidence="1 4" id="KW-0479">Metal-binding</keyword>
<evidence type="ECO:0000256" key="4">
    <source>
        <dbReference type="PROSITE-ProRule" id="PRU00723"/>
    </source>
</evidence>
<keyword evidence="2 4" id="KW-0863">Zinc-finger</keyword>
<sequence>MDEHRIARKQAAQLAAAQAAASVNDRWREGSKKKKSAKKDPKENVAGPDLGKVQVGGSSSSSSAATGPASVADRPLPPCLAPLARTKLTPCPFFVKRSMCVFGFQCPLAHSLEEVNSVRRRIRRVVEQSRKRSSSGSSGSCSSTSAARKGHGKRRRRKSHLPSGDDSVSSPEVKRPTSHTTRLRKEGKVGRNPRSHSLKGIT</sequence>
<feature type="compositionally biased region" description="Low complexity" evidence="5">
    <location>
        <begin position="56"/>
        <end position="70"/>
    </location>
</feature>
<organism evidence="7">
    <name type="scientific">Alexandrium catenella</name>
    <name type="common">Red tide dinoflagellate</name>
    <name type="synonym">Gonyaulax catenella</name>
    <dbReference type="NCBI Taxonomy" id="2925"/>
    <lineage>
        <taxon>Eukaryota</taxon>
        <taxon>Sar</taxon>
        <taxon>Alveolata</taxon>
        <taxon>Dinophyceae</taxon>
        <taxon>Gonyaulacales</taxon>
        <taxon>Pyrocystaceae</taxon>
        <taxon>Alexandrium</taxon>
    </lineage>
</organism>
<evidence type="ECO:0000256" key="3">
    <source>
        <dbReference type="ARBA" id="ARBA00022833"/>
    </source>
</evidence>
<evidence type="ECO:0000256" key="2">
    <source>
        <dbReference type="ARBA" id="ARBA00022771"/>
    </source>
</evidence>
<evidence type="ECO:0000256" key="1">
    <source>
        <dbReference type="ARBA" id="ARBA00022723"/>
    </source>
</evidence>
<proteinExistence type="predicted"/>
<dbReference type="InterPro" id="IPR000571">
    <property type="entry name" value="Znf_CCCH"/>
</dbReference>
<dbReference type="GO" id="GO:0008270">
    <property type="term" value="F:zinc ion binding"/>
    <property type="evidence" value="ECO:0007669"/>
    <property type="project" value="UniProtKB-KW"/>
</dbReference>
<dbReference type="EMBL" id="HBGE01085671">
    <property type="protein sequence ID" value="CAD9174284.1"/>
    <property type="molecule type" value="Transcribed_RNA"/>
</dbReference>
<feature type="region of interest" description="Disordered" evidence="5">
    <location>
        <begin position="1"/>
        <end position="77"/>
    </location>
</feature>
<evidence type="ECO:0000259" key="6">
    <source>
        <dbReference type="PROSITE" id="PS50103"/>
    </source>
</evidence>
<feature type="compositionally biased region" description="Low complexity" evidence="5">
    <location>
        <begin position="10"/>
        <end position="21"/>
    </location>
</feature>
<dbReference type="AlphaFoldDB" id="A0A7S1WL07"/>
<dbReference type="PROSITE" id="PS50103">
    <property type="entry name" value="ZF_C3H1"/>
    <property type="match status" value="1"/>
</dbReference>
<keyword evidence="3 4" id="KW-0862">Zinc</keyword>
<dbReference type="InterPro" id="IPR036855">
    <property type="entry name" value="Znf_CCCH_sf"/>
</dbReference>
<reference evidence="7" key="1">
    <citation type="submission" date="2021-01" db="EMBL/GenBank/DDBJ databases">
        <authorList>
            <person name="Corre E."/>
            <person name="Pelletier E."/>
            <person name="Niang G."/>
            <person name="Scheremetjew M."/>
            <person name="Finn R."/>
            <person name="Kale V."/>
            <person name="Holt S."/>
            <person name="Cochrane G."/>
            <person name="Meng A."/>
            <person name="Brown T."/>
            <person name="Cohen L."/>
        </authorList>
    </citation>
    <scope>NUCLEOTIDE SEQUENCE</scope>
    <source>
        <strain evidence="7">OF101</strain>
    </source>
</reference>